<sequence>MQVGALRVDLRQARPVLVAREPFTREFQHHRVAVTPPHGGRGRGRCGGEGRSRLTYGIGRLGCRRRGRGGEAALGDAAWHRAGTGAYLEPRLKARVGEVRPD</sequence>
<evidence type="ECO:0000313" key="1">
    <source>
        <dbReference type="EMBL" id="GMA35589.1"/>
    </source>
</evidence>
<accession>A0ABQ6ICR0</accession>
<keyword evidence="2" id="KW-1185">Reference proteome</keyword>
<gene>
    <name evidence="1" type="ORF">GCM10025876_17930</name>
</gene>
<protein>
    <submittedName>
        <fullName evidence="1">Uncharacterized protein</fullName>
    </submittedName>
</protein>
<dbReference type="EMBL" id="BSUN01000001">
    <property type="protein sequence ID" value="GMA35589.1"/>
    <property type="molecule type" value="Genomic_DNA"/>
</dbReference>
<proteinExistence type="predicted"/>
<evidence type="ECO:0000313" key="2">
    <source>
        <dbReference type="Proteomes" id="UP001157125"/>
    </source>
</evidence>
<name>A0ABQ6ICR0_9MICO</name>
<organism evidence="1 2">
    <name type="scientific">Demequina litorisediminis</name>
    <dbReference type="NCBI Taxonomy" id="1849022"/>
    <lineage>
        <taxon>Bacteria</taxon>
        <taxon>Bacillati</taxon>
        <taxon>Actinomycetota</taxon>
        <taxon>Actinomycetes</taxon>
        <taxon>Micrococcales</taxon>
        <taxon>Demequinaceae</taxon>
        <taxon>Demequina</taxon>
    </lineage>
</organism>
<dbReference type="Proteomes" id="UP001157125">
    <property type="component" value="Unassembled WGS sequence"/>
</dbReference>
<comment type="caution">
    <text evidence="1">The sequence shown here is derived from an EMBL/GenBank/DDBJ whole genome shotgun (WGS) entry which is preliminary data.</text>
</comment>
<reference evidence="2" key="1">
    <citation type="journal article" date="2019" name="Int. J. Syst. Evol. Microbiol.">
        <title>The Global Catalogue of Microorganisms (GCM) 10K type strain sequencing project: providing services to taxonomists for standard genome sequencing and annotation.</title>
        <authorList>
            <consortium name="The Broad Institute Genomics Platform"/>
            <consortium name="The Broad Institute Genome Sequencing Center for Infectious Disease"/>
            <person name="Wu L."/>
            <person name="Ma J."/>
        </authorList>
    </citation>
    <scope>NUCLEOTIDE SEQUENCE [LARGE SCALE GENOMIC DNA]</scope>
    <source>
        <strain evidence="2">NBRC 112299</strain>
    </source>
</reference>